<dbReference type="EMBL" id="FNAQ01000017">
    <property type="protein sequence ID" value="SDE57886.1"/>
    <property type="molecule type" value="Genomic_DNA"/>
</dbReference>
<evidence type="ECO:0000256" key="7">
    <source>
        <dbReference type="SAM" id="SignalP"/>
    </source>
</evidence>
<evidence type="ECO:0000256" key="6">
    <source>
        <dbReference type="ARBA" id="ARBA00023263"/>
    </source>
</evidence>
<dbReference type="InterPro" id="IPR011047">
    <property type="entry name" value="Quinoprotein_ADH-like_sf"/>
</dbReference>
<evidence type="ECO:0000256" key="3">
    <source>
        <dbReference type="ARBA" id="ARBA00022558"/>
    </source>
</evidence>
<feature type="signal peptide" evidence="7">
    <location>
        <begin position="1"/>
        <end position="22"/>
    </location>
</feature>
<comment type="similarity">
    <text evidence="2">Belongs to the PilY1 family.</text>
</comment>
<keyword evidence="4" id="KW-0479">Metal-binding</keyword>
<dbReference type="Pfam" id="PF25275">
    <property type="entry name" value="Golvesin_C"/>
    <property type="match status" value="2"/>
</dbReference>
<feature type="chain" id="PRO_5017241814" evidence="7">
    <location>
        <begin position="23"/>
        <end position="1488"/>
    </location>
</feature>
<dbReference type="SUPFAM" id="SSF50998">
    <property type="entry name" value="Quinoprotein alcohol dehydrogenase-like"/>
    <property type="match status" value="1"/>
</dbReference>
<dbReference type="STRING" id="57664.SAMN05661003_11725"/>
<feature type="domain" description="Golvesin/Xly CBD-like" evidence="9">
    <location>
        <begin position="449"/>
        <end position="584"/>
    </location>
</feature>
<evidence type="ECO:0000256" key="1">
    <source>
        <dbReference type="ARBA" id="ARBA00004561"/>
    </source>
</evidence>
<proteinExistence type="inferred from homology"/>
<sequence>MKRIISLTILLTICLSAFSAVAGEIDISDRPMETKVQTAPPLVMFLMDDSGSMDWEMMTEEDDGLFDDDAYFYNPGDNLTNTGAGTVDSTERREWKSQWSGYNRIYYNPHSTYRPWPSTDTYSLADASTTTPRSNPISSSYTISLGNEFYAVSTGTSGEIIVDDPLTSSIANNTDYFEYSNTNSWWESGGGTTDEYGGHAKYTGSTGAWAEWTFTIPEADDYKVYAWWDDFSDRDPDARYTVNHSGGSTDYYKNQSNYSGDWNYLGTHSYTAGEYKIRVTRHDSDGSSTLADAIRLIPADAPSSTTVSIKISHYFTKDTDGNTYLVNLDPATSTRNYYRFEDHDTDNRVDDGELTEVADDEVPVSIKKAIYDSDGQITGYYTAEEDLQNFANWYSYFRRREFTAKAAIGQALKDFKGVKVGFYSINGNLEQSVLPVKLDMLQEAIDNQVIVDNADAGYSDTPSGNWVSRDNSSAYNNRARRTGASGTSTATFSLNITEAGEYNVYVYGACSSDGDRNAKISVNHSSGTNTYYINQDSDRTNLCDSWIPVGSHTFSEGTSHSITIERHSGSTGGSRTWADAVKLEKISASFVNIDRTNDLLDMLYAMNSNGSTPLRAGLDEVGKYYKGESNDIDSGNSPYSAEADGGACQKAFVIAMTDGYYNDSDTYAGNTDDDDTLYSGVSPYTDGHSNTLADIAMKYYYADLRTDLDNEVPVDSCDKARHQHMVTHAVSFGVKGSIDPNDLEPGSNPPKRYTDDPCFLNADAPTITWPSTSSDAGKIDDLFHAAINGRGLYFQADDPEQLVNALNEIVSDISLPASGASVSVNSNELQEGLVVYQTRYIANEWTGDVVAYPVDPYSGEIYKDEDDILWHAKDGLPAHADRNIVTYNGSGGAAFSYNSLTETQKGLLLFGDESGNTTLAQARLNYLRGDNSAINTYNFRYRTSNLGDVVHSAPTVAAGGQTIYFGANDGMLHAVDAETGEERFAFVPNSVFDNLKLLTERNYEHQFYVDLTPTAKKLDSRNAWLVGGLGKGGKGLYALKTYEADSSGNATIDANSYSSDTGISTIASMVKWEYAATANADNDLGYTFSKPAIVRSNDIDHPWLVIIGNGYSSTNETAVLYIFDLQSGALLRKISTLASGSNGLSEPAVVDVNGDFKADYAYAGDLNGNLWKFDLKSNVYTEWDVAYKDVDSNPAPLFTATAQPITSKPDVMHHPNRHGYMVIFGTGKFLGESDRTNVEIQSLYGIWDYGDDADDSEYLGAIANRTASATEATLGRNELKLLRQTVIDARTLDGSLYRTFSNNLPSTEDNPATTTIREDLDFWPTTNDAESGQNPNPSLYAGWFVDLRVQEDTDDDDDDDFYEGERVIKDILISNGRAFIVSFIPNSSPCSGGGYSFLYILNAATGGRLGTAQFDLGSGDDLIDHDDDQDTPGVAPTGKLYTGMLHEPTFVSTGGDKDEVYISSSTGEIIEEEVESERLGEVYWQVLN</sequence>
<dbReference type="Gene3D" id="2.130.10.10">
    <property type="entry name" value="YVTN repeat-like/Quinoprotein amine dehydrogenase"/>
    <property type="match status" value="1"/>
</dbReference>
<keyword evidence="7" id="KW-0732">Signal</keyword>
<protein>
    <submittedName>
        <fullName evidence="10">Tfp pilus assembly protein, tip-associated adhesin PilY1</fullName>
    </submittedName>
</protein>
<keyword evidence="11" id="KW-1185">Reference proteome</keyword>
<dbReference type="RefSeq" id="WP_171906428.1">
    <property type="nucleotide sequence ID" value="NZ_FNAQ01000017.1"/>
</dbReference>
<dbReference type="InterPro" id="IPR033803">
    <property type="entry name" value="CBD-like_Golvesin-Xly"/>
</dbReference>
<dbReference type="InterPro" id="IPR018391">
    <property type="entry name" value="PQQ_b-propeller_rpt"/>
</dbReference>
<evidence type="ECO:0000313" key="10">
    <source>
        <dbReference type="EMBL" id="SDE57886.1"/>
    </source>
</evidence>
<name>A0A1G7E331_9BACT</name>
<dbReference type="Gene3D" id="2.60.120.260">
    <property type="entry name" value="Galactose-binding domain-like"/>
    <property type="match status" value="2"/>
</dbReference>
<dbReference type="GO" id="GO:0046872">
    <property type="term" value="F:metal ion binding"/>
    <property type="evidence" value="ECO:0007669"/>
    <property type="project" value="UniProtKB-KW"/>
</dbReference>
<evidence type="ECO:0000259" key="9">
    <source>
        <dbReference type="Pfam" id="PF25275"/>
    </source>
</evidence>
<evidence type="ECO:0000259" key="8">
    <source>
        <dbReference type="Pfam" id="PF05567"/>
    </source>
</evidence>
<feature type="domain" description="PilY1 beta-propeller" evidence="8">
    <location>
        <begin position="961"/>
        <end position="1252"/>
    </location>
</feature>
<evidence type="ECO:0000256" key="4">
    <source>
        <dbReference type="ARBA" id="ARBA00022723"/>
    </source>
</evidence>
<dbReference type="Gene3D" id="3.40.50.410">
    <property type="entry name" value="von Willebrand factor, type A domain"/>
    <property type="match status" value="1"/>
</dbReference>
<evidence type="ECO:0000256" key="2">
    <source>
        <dbReference type="ARBA" id="ARBA00008387"/>
    </source>
</evidence>
<dbReference type="Proteomes" id="UP000243205">
    <property type="component" value="Unassembled WGS sequence"/>
</dbReference>
<accession>A0A1G7E331</accession>
<dbReference type="InterPro" id="IPR036465">
    <property type="entry name" value="vWFA_dom_sf"/>
</dbReference>
<keyword evidence="3" id="KW-1029">Fimbrium biogenesis</keyword>
<keyword evidence="6" id="KW-0281">Fimbrium</keyword>
<feature type="domain" description="Golvesin/Xly CBD-like" evidence="9">
    <location>
        <begin position="170"/>
        <end position="296"/>
    </location>
</feature>
<gene>
    <name evidence="10" type="ORF">SAMN05661003_11725</name>
</gene>
<organism evidence="10 11">
    <name type="scientific">Desulfuromonas thiophila</name>
    <dbReference type="NCBI Taxonomy" id="57664"/>
    <lineage>
        <taxon>Bacteria</taxon>
        <taxon>Pseudomonadati</taxon>
        <taxon>Thermodesulfobacteriota</taxon>
        <taxon>Desulfuromonadia</taxon>
        <taxon>Desulfuromonadales</taxon>
        <taxon>Desulfuromonadaceae</taxon>
        <taxon>Desulfuromonas</taxon>
    </lineage>
</organism>
<keyword evidence="5" id="KW-0106">Calcium</keyword>
<dbReference type="GO" id="GO:0009289">
    <property type="term" value="C:pilus"/>
    <property type="evidence" value="ECO:0007669"/>
    <property type="project" value="UniProtKB-SubCell"/>
</dbReference>
<evidence type="ECO:0000256" key="5">
    <source>
        <dbReference type="ARBA" id="ARBA00022837"/>
    </source>
</evidence>
<comment type="subcellular location">
    <subcellularLocation>
        <location evidence="1">Fimbrium</location>
    </subcellularLocation>
</comment>
<dbReference type="InterPro" id="IPR008707">
    <property type="entry name" value="B-propeller_PilY1"/>
</dbReference>
<reference evidence="11" key="1">
    <citation type="submission" date="2016-10" db="EMBL/GenBank/DDBJ databases">
        <authorList>
            <person name="Varghese N."/>
            <person name="Submissions S."/>
        </authorList>
    </citation>
    <scope>NUCLEOTIDE SEQUENCE [LARGE SCALE GENOMIC DNA]</scope>
    <source>
        <strain evidence="11">DSM 8987</strain>
    </source>
</reference>
<evidence type="ECO:0000313" key="11">
    <source>
        <dbReference type="Proteomes" id="UP000243205"/>
    </source>
</evidence>
<dbReference type="Pfam" id="PF05567">
    <property type="entry name" value="T4P_PilY1"/>
    <property type="match status" value="1"/>
</dbReference>
<dbReference type="SMART" id="SM00564">
    <property type="entry name" value="PQQ"/>
    <property type="match status" value="1"/>
</dbReference>
<dbReference type="InterPro" id="IPR015943">
    <property type="entry name" value="WD40/YVTN_repeat-like_dom_sf"/>
</dbReference>